<dbReference type="InterPro" id="IPR012938">
    <property type="entry name" value="Glc/Sorbosone_DH"/>
</dbReference>
<keyword evidence="4" id="KW-1185">Reference proteome</keyword>
<dbReference type="InterPro" id="IPR011041">
    <property type="entry name" value="Quinoprot_gluc/sorb_DH_b-prop"/>
</dbReference>
<dbReference type="SUPFAM" id="SSF50952">
    <property type="entry name" value="Soluble quinoprotein glucose dehydrogenase"/>
    <property type="match status" value="1"/>
</dbReference>
<dbReference type="Proteomes" id="UP000307087">
    <property type="component" value="Unassembled WGS sequence"/>
</dbReference>
<name>A0A4S8NIW8_9ACTN</name>
<organism evidence="3 4">
    <name type="scientific">Nocardioides caeni</name>
    <dbReference type="NCBI Taxonomy" id="574700"/>
    <lineage>
        <taxon>Bacteria</taxon>
        <taxon>Bacillati</taxon>
        <taxon>Actinomycetota</taxon>
        <taxon>Actinomycetes</taxon>
        <taxon>Propionibacteriales</taxon>
        <taxon>Nocardioidaceae</taxon>
        <taxon>Nocardioides</taxon>
    </lineage>
</organism>
<comment type="caution">
    <text evidence="3">The sequence shown here is derived from an EMBL/GenBank/DDBJ whole genome shotgun (WGS) entry which is preliminary data.</text>
</comment>
<sequence>MRTRIAAIAATVLLIPTVACADSGGPSPRGERAVASERVAPADRAALPGLRVEVIARGLDHPWEVQQLPSGHLLVTQRDRRALTLVNLSGGKRNLEFPSASVWASGETGLLGLEVDPNFTRNRRIYTCQGWHTAGGSHDVRVSAWTLDAGLTEATLVRHLVTGIPTSSGRHGGCRLLVLRNGSMLVGTGDAAIGTNPRNLDSLGGKVLRINRVTGAPAQGNPYINRSGKRRYVFTYGHRNVQGLAQRPDGSVWSVEHGSYRDDEINRLGGGHDYGWHPVPGYDESVPMTDQGLPGQQYNARWHSGDPTIAPSGADFVIGAAWGAYRNSLAVAVLKDQRLMFVQFDRSGARRWVRFPAALQSYGRLRDVTTSRQSLFVTTDNGGGEDLILRVRPR</sequence>
<evidence type="ECO:0000313" key="4">
    <source>
        <dbReference type="Proteomes" id="UP000307087"/>
    </source>
</evidence>
<dbReference type="RefSeq" id="WP_136562176.1">
    <property type="nucleotide sequence ID" value="NZ_BAABLS010000010.1"/>
</dbReference>
<evidence type="ECO:0000256" key="1">
    <source>
        <dbReference type="SAM" id="SignalP"/>
    </source>
</evidence>
<proteinExistence type="predicted"/>
<accession>A0A4S8NIW8</accession>
<dbReference type="AlphaFoldDB" id="A0A4S8NIW8"/>
<gene>
    <name evidence="3" type="ORF">E9934_07040</name>
</gene>
<dbReference type="InterPro" id="IPR011042">
    <property type="entry name" value="6-blade_b-propeller_TolB-like"/>
</dbReference>
<keyword evidence="1" id="KW-0732">Signal</keyword>
<evidence type="ECO:0000313" key="3">
    <source>
        <dbReference type="EMBL" id="THV16081.1"/>
    </source>
</evidence>
<evidence type="ECO:0000259" key="2">
    <source>
        <dbReference type="Pfam" id="PF07995"/>
    </source>
</evidence>
<dbReference type="PANTHER" id="PTHR19328">
    <property type="entry name" value="HEDGEHOG-INTERACTING PROTEIN"/>
    <property type="match status" value="1"/>
</dbReference>
<protein>
    <submittedName>
        <fullName evidence="3">PQQ-dependent sugar dehydrogenase</fullName>
    </submittedName>
</protein>
<feature type="chain" id="PRO_5020329571" evidence="1">
    <location>
        <begin position="22"/>
        <end position="394"/>
    </location>
</feature>
<dbReference type="Pfam" id="PF07995">
    <property type="entry name" value="GSDH"/>
    <property type="match status" value="1"/>
</dbReference>
<dbReference type="OrthoDB" id="9770043at2"/>
<feature type="signal peptide" evidence="1">
    <location>
        <begin position="1"/>
        <end position="21"/>
    </location>
</feature>
<dbReference type="EMBL" id="STGW01000003">
    <property type="protein sequence ID" value="THV16081.1"/>
    <property type="molecule type" value="Genomic_DNA"/>
</dbReference>
<reference evidence="3 4" key="1">
    <citation type="journal article" date="2009" name="Int. J. Syst. Evol. Microbiol.">
        <title>Nocardioides caeni sp. nov., isolated from wastewater.</title>
        <authorList>
            <person name="Yoon J.H."/>
            <person name="Kang S.J."/>
            <person name="Park S."/>
            <person name="Kim W."/>
            <person name="Oh T.K."/>
        </authorList>
    </citation>
    <scope>NUCLEOTIDE SEQUENCE [LARGE SCALE GENOMIC DNA]</scope>
    <source>
        <strain evidence="3 4">DSM 23134</strain>
    </source>
</reference>
<dbReference type="PANTHER" id="PTHR19328:SF13">
    <property type="entry name" value="HIPL1 PROTEIN"/>
    <property type="match status" value="1"/>
</dbReference>
<dbReference type="Gene3D" id="2.120.10.30">
    <property type="entry name" value="TolB, C-terminal domain"/>
    <property type="match status" value="1"/>
</dbReference>
<feature type="domain" description="Glucose/Sorbosone dehydrogenase" evidence="2">
    <location>
        <begin position="59"/>
        <end position="385"/>
    </location>
</feature>